<organism evidence="1 2">
    <name type="scientific">Ameca splendens</name>
    <dbReference type="NCBI Taxonomy" id="208324"/>
    <lineage>
        <taxon>Eukaryota</taxon>
        <taxon>Metazoa</taxon>
        <taxon>Chordata</taxon>
        <taxon>Craniata</taxon>
        <taxon>Vertebrata</taxon>
        <taxon>Euteleostomi</taxon>
        <taxon>Actinopterygii</taxon>
        <taxon>Neopterygii</taxon>
        <taxon>Teleostei</taxon>
        <taxon>Neoteleostei</taxon>
        <taxon>Acanthomorphata</taxon>
        <taxon>Ovalentaria</taxon>
        <taxon>Atherinomorphae</taxon>
        <taxon>Cyprinodontiformes</taxon>
        <taxon>Goodeidae</taxon>
        <taxon>Ameca</taxon>
    </lineage>
</organism>
<accession>A0ABV0XTN2</accession>
<reference evidence="1 2" key="1">
    <citation type="submission" date="2021-06" db="EMBL/GenBank/DDBJ databases">
        <authorList>
            <person name="Palmer J.M."/>
        </authorList>
    </citation>
    <scope>NUCLEOTIDE SEQUENCE [LARGE SCALE GENOMIC DNA]</scope>
    <source>
        <strain evidence="1 2">AS_MEX2019</strain>
        <tissue evidence="1">Muscle</tissue>
    </source>
</reference>
<dbReference type="EMBL" id="JAHRIP010011964">
    <property type="protein sequence ID" value="MEQ2284844.1"/>
    <property type="molecule type" value="Genomic_DNA"/>
</dbReference>
<dbReference type="Proteomes" id="UP001469553">
    <property type="component" value="Unassembled WGS sequence"/>
</dbReference>
<evidence type="ECO:0000313" key="2">
    <source>
        <dbReference type="Proteomes" id="UP001469553"/>
    </source>
</evidence>
<protein>
    <submittedName>
        <fullName evidence="1">Uncharacterized protein</fullName>
    </submittedName>
</protein>
<proteinExistence type="predicted"/>
<comment type="caution">
    <text evidence="1">The sequence shown here is derived from an EMBL/GenBank/DDBJ whole genome shotgun (WGS) entry which is preliminary data.</text>
</comment>
<evidence type="ECO:0000313" key="1">
    <source>
        <dbReference type="EMBL" id="MEQ2284844.1"/>
    </source>
</evidence>
<keyword evidence="2" id="KW-1185">Reference proteome</keyword>
<name>A0ABV0XTN2_9TELE</name>
<sequence length="74" mass="7940">MCSRPIRVLALQKYRSAPTSSFKLQHHLSNTHSAAPQGLLPGSSSCSALYTPISTIDGRCRAPHEGRCVFKGAS</sequence>
<gene>
    <name evidence="1" type="ORF">AMECASPLE_025723</name>
</gene>